<evidence type="ECO:0000313" key="2">
    <source>
        <dbReference type="Proteomes" id="UP001597534"/>
    </source>
</evidence>
<evidence type="ECO:0000313" key="1">
    <source>
        <dbReference type="EMBL" id="MFD2891742.1"/>
    </source>
</evidence>
<name>A0ABW5YKX9_9FLAO</name>
<sequence length="429" mass="49015">MKNTFLASTFLFIITILTINGCSDYDDNLKVIQLEDLIQKDSELFTVIQKSVKNTTEESEVCVEFVYPIVVFEYDSNLTIIQNHNIFNDDDMMDLLNNLSVNNSISISYPINTTLNNGSVFSINNNDELLANLKECYQETTIEECNDICFPISADKCFWKVQFNEDNNNTFYLSSFESRNNGAFYFYHDNEILEATWIFLFIEDNLHLNINIEGQNSATAAWNFNWLVEYIDESTIHLINLQGNQFKVQKTCTSTTPYIVGEEGPSGGITLYDKGEYSNGWRYIEVAPDYLTTITLQWGCDTNNIANTDNTELGEGLINTKNIVNYHHSNNFYLNPSICSSLNNGSVAAFEVGMYELNNYTDWILPSNEECILIHNTINNIGASLILTNFWSSTENSVTNAYFFNMNTQDVDTMIKSDVSIKTLPIRYF</sequence>
<keyword evidence="2" id="KW-1185">Reference proteome</keyword>
<evidence type="ECO:0008006" key="3">
    <source>
        <dbReference type="Google" id="ProtNLM"/>
    </source>
</evidence>
<comment type="caution">
    <text evidence="1">The sequence shown here is derived from an EMBL/GenBank/DDBJ whole genome shotgun (WGS) entry which is preliminary data.</text>
</comment>
<dbReference type="Proteomes" id="UP001597534">
    <property type="component" value="Unassembled WGS sequence"/>
</dbReference>
<gene>
    <name evidence="1" type="ORF">ACFS5J_06930</name>
</gene>
<protein>
    <recommendedName>
        <fullName evidence="3">DUF1566 domain-containing protein</fullName>
    </recommendedName>
</protein>
<dbReference type="RefSeq" id="WP_379811350.1">
    <property type="nucleotide sequence ID" value="NZ_JBHUPC010000012.1"/>
</dbReference>
<reference evidence="2" key="1">
    <citation type="journal article" date="2019" name="Int. J. Syst. Evol. Microbiol.">
        <title>The Global Catalogue of Microorganisms (GCM) 10K type strain sequencing project: providing services to taxonomists for standard genome sequencing and annotation.</title>
        <authorList>
            <consortium name="The Broad Institute Genomics Platform"/>
            <consortium name="The Broad Institute Genome Sequencing Center for Infectious Disease"/>
            <person name="Wu L."/>
            <person name="Ma J."/>
        </authorList>
    </citation>
    <scope>NUCLEOTIDE SEQUENCE [LARGE SCALE GENOMIC DNA]</scope>
    <source>
        <strain evidence="2">KCTC 22671</strain>
    </source>
</reference>
<dbReference type="EMBL" id="JBHUPC010000012">
    <property type="protein sequence ID" value="MFD2891742.1"/>
    <property type="molecule type" value="Genomic_DNA"/>
</dbReference>
<accession>A0ABW5YKX9</accession>
<proteinExistence type="predicted"/>
<organism evidence="1 2">
    <name type="scientific">Flavobacterium chuncheonense</name>
    <dbReference type="NCBI Taxonomy" id="2026653"/>
    <lineage>
        <taxon>Bacteria</taxon>
        <taxon>Pseudomonadati</taxon>
        <taxon>Bacteroidota</taxon>
        <taxon>Flavobacteriia</taxon>
        <taxon>Flavobacteriales</taxon>
        <taxon>Flavobacteriaceae</taxon>
        <taxon>Flavobacterium</taxon>
    </lineage>
</organism>